<keyword evidence="3 6" id="KW-1133">Transmembrane helix</keyword>
<dbReference type="PANTHER" id="PTHR23501:SF102">
    <property type="entry name" value="DRUG TRANSPORTER, PUTATIVE (AFU_ORTHOLOGUE AFUA_3G08530)-RELATED"/>
    <property type="match status" value="1"/>
</dbReference>
<protein>
    <recommendedName>
        <fullName evidence="7">Major facilitator superfamily (MFS) profile domain-containing protein</fullName>
    </recommendedName>
</protein>
<dbReference type="HOGENOM" id="CLU_000960_22_0_1"/>
<evidence type="ECO:0000256" key="1">
    <source>
        <dbReference type="ARBA" id="ARBA00004141"/>
    </source>
</evidence>
<evidence type="ECO:0000256" key="6">
    <source>
        <dbReference type="SAM" id="Phobius"/>
    </source>
</evidence>
<keyword evidence="9" id="KW-1185">Reference proteome</keyword>
<proteinExistence type="predicted"/>
<feature type="domain" description="Major facilitator superfamily (MFS) profile" evidence="7">
    <location>
        <begin position="1"/>
        <end position="492"/>
    </location>
</feature>
<feature type="transmembrane region" description="Helical" evidence="6">
    <location>
        <begin position="208"/>
        <end position="225"/>
    </location>
</feature>
<comment type="subcellular location">
    <subcellularLocation>
        <location evidence="1">Membrane</location>
        <topology evidence="1">Multi-pass membrane protein</topology>
    </subcellularLocation>
</comment>
<evidence type="ECO:0000313" key="8">
    <source>
        <dbReference type="EMBL" id="EMD31220.1"/>
    </source>
</evidence>
<feature type="transmembrane region" description="Helical" evidence="6">
    <location>
        <begin position="342"/>
        <end position="363"/>
    </location>
</feature>
<feature type="transmembrane region" description="Helical" evidence="6">
    <location>
        <begin position="109"/>
        <end position="127"/>
    </location>
</feature>
<feature type="transmembrane region" description="Helical" evidence="6">
    <location>
        <begin position="313"/>
        <end position="330"/>
    </location>
</feature>
<feature type="transmembrane region" description="Helical" evidence="6">
    <location>
        <begin position="286"/>
        <end position="306"/>
    </location>
</feature>
<feature type="transmembrane region" description="Helical" evidence="6">
    <location>
        <begin position="429"/>
        <end position="447"/>
    </location>
</feature>
<keyword evidence="2 6" id="KW-0812">Transmembrane</keyword>
<evidence type="ECO:0000256" key="2">
    <source>
        <dbReference type="ARBA" id="ARBA00022692"/>
    </source>
</evidence>
<feature type="transmembrane region" description="Helical" evidence="6">
    <location>
        <begin position="182"/>
        <end position="202"/>
    </location>
</feature>
<feature type="transmembrane region" description="Helical" evidence="6">
    <location>
        <begin position="246"/>
        <end position="266"/>
    </location>
</feature>
<dbReference type="InterPro" id="IPR011701">
    <property type="entry name" value="MFS"/>
</dbReference>
<evidence type="ECO:0000256" key="5">
    <source>
        <dbReference type="SAM" id="MobiDB-lite"/>
    </source>
</evidence>
<reference evidence="8 9" key="1">
    <citation type="journal article" date="2012" name="Proc. Natl. Acad. Sci. U.S.A.">
        <title>Comparative genomics of Ceriporiopsis subvermispora and Phanerochaete chrysosporium provide insight into selective ligninolysis.</title>
        <authorList>
            <person name="Fernandez-Fueyo E."/>
            <person name="Ruiz-Duenas F.J."/>
            <person name="Ferreira P."/>
            <person name="Floudas D."/>
            <person name="Hibbett D.S."/>
            <person name="Canessa P."/>
            <person name="Larrondo L.F."/>
            <person name="James T.Y."/>
            <person name="Seelenfreund D."/>
            <person name="Lobos S."/>
            <person name="Polanco R."/>
            <person name="Tello M."/>
            <person name="Honda Y."/>
            <person name="Watanabe T."/>
            <person name="Watanabe T."/>
            <person name="Ryu J.S."/>
            <person name="Kubicek C.P."/>
            <person name="Schmoll M."/>
            <person name="Gaskell J."/>
            <person name="Hammel K.E."/>
            <person name="St John F.J."/>
            <person name="Vanden Wymelenberg A."/>
            <person name="Sabat G."/>
            <person name="Splinter BonDurant S."/>
            <person name="Syed K."/>
            <person name="Yadav J.S."/>
            <person name="Doddapaneni H."/>
            <person name="Subramanian V."/>
            <person name="Lavin J.L."/>
            <person name="Oguiza J.A."/>
            <person name="Perez G."/>
            <person name="Pisabarro A.G."/>
            <person name="Ramirez L."/>
            <person name="Santoyo F."/>
            <person name="Master E."/>
            <person name="Coutinho P.M."/>
            <person name="Henrissat B."/>
            <person name="Lombard V."/>
            <person name="Magnuson J.K."/>
            <person name="Kuees U."/>
            <person name="Hori C."/>
            <person name="Igarashi K."/>
            <person name="Samejima M."/>
            <person name="Held B.W."/>
            <person name="Barry K.W."/>
            <person name="LaButti K.M."/>
            <person name="Lapidus A."/>
            <person name="Lindquist E.A."/>
            <person name="Lucas S.M."/>
            <person name="Riley R."/>
            <person name="Salamov A.A."/>
            <person name="Hoffmeister D."/>
            <person name="Schwenk D."/>
            <person name="Hadar Y."/>
            <person name="Yarden O."/>
            <person name="de Vries R.P."/>
            <person name="Wiebenga A."/>
            <person name="Stenlid J."/>
            <person name="Eastwood D."/>
            <person name="Grigoriev I.V."/>
            <person name="Berka R.M."/>
            <person name="Blanchette R.A."/>
            <person name="Kersten P."/>
            <person name="Martinez A.T."/>
            <person name="Vicuna R."/>
            <person name="Cullen D."/>
        </authorList>
    </citation>
    <scope>NUCLEOTIDE SEQUENCE [LARGE SCALE GENOMIC DNA]</scope>
    <source>
        <strain evidence="8 9">B</strain>
    </source>
</reference>
<dbReference type="Proteomes" id="UP000016930">
    <property type="component" value="Unassembled WGS sequence"/>
</dbReference>
<accession>M2QGQ2</accession>
<dbReference type="AlphaFoldDB" id="M2QGQ2"/>
<dbReference type="InterPro" id="IPR005829">
    <property type="entry name" value="Sugar_transporter_CS"/>
</dbReference>
<keyword evidence="4 6" id="KW-0472">Membrane</keyword>
<evidence type="ECO:0000256" key="3">
    <source>
        <dbReference type="ARBA" id="ARBA00022989"/>
    </source>
</evidence>
<feature type="region of interest" description="Disordered" evidence="5">
    <location>
        <begin position="471"/>
        <end position="492"/>
    </location>
</feature>
<dbReference type="GO" id="GO:0005886">
    <property type="term" value="C:plasma membrane"/>
    <property type="evidence" value="ECO:0007669"/>
    <property type="project" value="TreeGrafter"/>
</dbReference>
<dbReference type="Gene3D" id="1.20.1720.10">
    <property type="entry name" value="Multidrug resistance protein D"/>
    <property type="match status" value="1"/>
</dbReference>
<dbReference type="SUPFAM" id="SSF103473">
    <property type="entry name" value="MFS general substrate transporter"/>
    <property type="match status" value="1"/>
</dbReference>
<dbReference type="OrthoDB" id="3437016at2759"/>
<dbReference type="PROSITE" id="PS00216">
    <property type="entry name" value="SUGAR_TRANSPORT_1"/>
    <property type="match status" value="1"/>
</dbReference>
<feature type="transmembrane region" description="Helical" evidence="6">
    <location>
        <begin position="139"/>
        <end position="161"/>
    </location>
</feature>
<dbReference type="InterPro" id="IPR036259">
    <property type="entry name" value="MFS_trans_sf"/>
</dbReference>
<gene>
    <name evidence="8" type="ORF">CERSUDRAFT_100570</name>
</gene>
<dbReference type="STRING" id="914234.M2QGQ2"/>
<dbReference type="PRINTS" id="PR01036">
    <property type="entry name" value="TCRTETB"/>
</dbReference>
<feature type="transmembrane region" description="Helical" evidence="6">
    <location>
        <begin position="76"/>
        <end position="97"/>
    </location>
</feature>
<organism evidence="8 9">
    <name type="scientific">Ceriporiopsis subvermispora (strain B)</name>
    <name type="common">White-rot fungus</name>
    <name type="synonym">Gelatoporia subvermispora</name>
    <dbReference type="NCBI Taxonomy" id="914234"/>
    <lineage>
        <taxon>Eukaryota</taxon>
        <taxon>Fungi</taxon>
        <taxon>Dikarya</taxon>
        <taxon>Basidiomycota</taxon>
        <taxon>Agaricomycotina</taxon>
        <taxon>Agaricomycetes</taxon>
        <taxon>Polyporales</taxon>
        <taxon>Gelatoporiaceae</taxon>
        <taxon>Gelatoporia</taxon>
    </lineage>
</organism>
<evidence type="ECO:0000313" key="9">
    <source>
        <dbReference type="Proteomes" id="UP000016930"/>
    </source>
</evidence>
<dbReference type="PANTHER" id="PTHR23501">
    <property type="entry name" value="MAJOR FACILITATOR SUPERFAMILY"/>
    <property type="match status" value="1"/>
</dbReference>
<evidence type="ECO:0000256" key="4">
    <source>
        <dbReference type="ARBA" id="ARBA00023136"/>
    </source>
</evidence>
<dbReference type="GO" id="GO:0022857">
    <property type="term" value="F:transmembrane transporter activity"/>
    <property type="evidence" value="ECO:0007669"/>
    <property type="project" value="InterPro"/>
</dbReference>
<feature type="transmembrane region" description="Helical" evidence="6">
    <location>
        <begin position="51"/>
        <end position="70"/>
    </location>
</feature>
<dbReference type="PROSITE" id="PS50850">
    <property type="entry name" value="MFS"/>
    <property type="match status" value="1"/>
</dbReference>
<dbReference type="EMBL" id="KB445821">
    <property type="protein sequence ID" value="EMD31220.1"/>
    <property type="molecule type" value="Genomic_DNA"/>
</dbReference>
<dbReference type="Pfam" id="PF07690">
    <property type="entry name" value="MFS_1"/>
    <property type="match status" value="1"/>
</dbReference>
<name>M2QGQ2_CERS8</name>
<sequence>MKLAMTTALPTIVQDLGGTQFLWVPDAYGLTAAALVPLSGNLAEIFGRRPTMLITLFFFAAGSAIGGAAQNMTMLIAGRALQGVGGGGIYAMTQIILSDMVTLKERGKYSGLYGFVFAIAGGIAPVIGGGLAKPKKWRWLLWLNIPISAVAFFLFLLFCNLPTPSGTMRQKLKRIDVVGQTLVIGATTACIIALVWGGVIFSWSSAHVIVPLVIGFAGLLVFVVYETSFCSDPVLPRQIISNRTTISGYIQIFMIAFIFSDIIYFFPNYYQACKDASPVASGVDVFVVGFTVAPVSVISGATVAALKRYRPQMWLGWVLTIIGFGLLTTVRENTSRSATLGFQSIVGVGLGMSYYTAFFPVLAPLPVWGLSVGGTILQNGLQSKLPPAFSQRFDSSSGLAYAIVPQIPGLPQPLKDQVRAAFAQSLAHNWIMLTALSAVGLAASLMMKSLPLHTDRDERWAIPEDAKKMSDDALTVQGGIEKANGEGTESIS</sequence>
<evidence type="ECO:0000259" key="7">
    <source>
        <dbReference type="PROSITE" id="PS50850"/>
    </source>
</evidence>
<dbReference type="InterPro" id="IPR020846">
    <property type="entry name" value="MFS_dom"/>
</dbReference>